<evidence type="ECO:0000313" key="1">
    <source>
        <dbReference type="EMBL" id="GAA4451452.1"/>
    </source>
</evidence>
<protein>
    <submittedName>
        <fullName evidence="1">Uncharacterized protein</fullName>
    </submittedName>
</protein>
<name>A0ABP8MJ33_9BACT</name>
<evidence type="ECO:0000313" key="2">
    <source>
        <dbReference type="Proteomes" id="UP001501410"/>
    </source>
</evidence>
<reference evidence="2" key="1">
    <citation type="journal article" date="2019" name="Int. J. Syst. Evol. Microbiol.">
        <title>The Global Catalogue of Microorganisms (GCM) 10K type strain sequencing project: providing services to taxonomists for standard genome sequencing and annotation.</title>
        <authorList>
            <consortium name="The Broad Institute Genomics Platform"/>
            <consortium name="The Broad Institute Genome Sequencing Center for Infectious Disease"/>
            <person name="Wu L."/>
            <person name="Ma J."/>
        </authorList>
    </citation>
    <scope>NUCLEOTIDE SEQUENCE [LARGE SCALE GENOMIC DNA]</scope>
    <source>
        <strain evidence="2">JCM 31921</strain>
    </source>
</reference>
<organism evidence="1 2">
    <name type="scientific">Rurimicrobium arvi</name>
    <dbReference type="NCBI Taxonomy" id="2049916"/>
    <lineage>
        <taxon>Bacteria</taxon>
        <taxon>Pseudomonadati</taxon>
        <taxon>Bacteroidota</taxon>
        <taxon>Chitinophagia</taxon>
        <taxon>Chitinophagales</taxon>
        <taxon>Chitinophagaceae</taxon>
        <taxon>Rurimicrobium</taxon>
    </lineage>
</organism>
<accession>A0ABP8MJ33</accession>
<dbReference type="Proteomes" id="UP001501410">
    <property type="component" value="Unassembled WGS sequence"/>
</dbReference>
<keyword evidence="2" id="KW-1185">Reference proteome</keyword>
<comment type="caution">
    <text evidence="1">The sequence shown here is derived from an EMBL/GenBank/DDBJ whole genome shotgun (WGS) entry which is preliminary data.</text>
</comment>
<dbReference type="EMBL" id="BAABEZ010000004">
    <property type="protein sequence ID" value="GAA4451452.1"/>
    <property type="molecule type" value="Genomic_DNA"/>
</dbReference>
<gene>
    <name evidence="1" type="ORF">GCM10023092_09160</name>
</gene>
<proteinExistence type="predicted"/>
<sequence>MLMNKGLLRIAAVFLLFLQTGVTYAQTKIKDGTIASSSLPNVNAILELESNKRGVVFPRLALISTNSASPLTTFLQGMIVYNTATAGTPPTDVKPGFYYSNGVSWIRFSTDLFVAEPAIIAPNTPKTYYNGFKNFVFFNSDSVTEGAANLYFTPERARAAINLSTSGNSGAATYDATSGALNVPNYTLIGLGGEPEVAASNTPNQYWNGFKNFVTLNSDSVAEGSTNQYFTDTRARGAISVTTTGTGSASYDATTGVLNIPTGSAAITAPSIPNQYWNGFKEFVTLNSDSVTEGSTNQYYTNTRARNAINVTTTGNNGATTYDATSGALNVPNYTLIGLGGEPEVAASNTPNQYWNGFKVFVTLNSDSVTEGLTNQYYSDTRARGAISVTTTGTGSASYDAATGVLNIPTGSAAITAPGIPNQYWNGFKEFVTLNSDSVTEGSTNQYYTNTRARNAINVTTTGNNGAATYDATSGALNVPNYTLIGLGGEPEVAASNTPNQYWNGFKEFVTLNSDSVTEGPTNQYYTNTRARSAINVTTTGNSGAATYDAISGALNVPNYTLIGLGGEPEVAASNTPNQYWNGFKEFVTLNSDSVTEGSTNQYYTNTRARNAINVTTTGNNGAATYDATSGALNVPNYTLIGLGGEPEVAASNTNNQYWNGFKEFVTLNSDSVAEGSTNQYYTNTRARSAISVTTTGTGSASYDATTGVLNIPTGSAAITAPSIPNQYWNGFKEFVTLNSDSVTEGSTNQYYTNTRARNAIGVTTTGNSGAATYDATSGALNVPNYTLIGLGGEPEVAASNTPNQYWNGFKEFVTLNSDSVTEGSTNQYYTNTRARNAISVTTTGTGSASYDATTGVLNIPTGSAAITASGLPNQYWNGFKNFVTLNSDSVTEGTANRYYTDTRSRSAISITTTGNNGAATYTSATGVFNVPAYTLSGLGGEPSITAPNTTKKYYNGYKQFVTLNSDSVTEGTTNQFYTNTRARGAISITTTGSSGAATYTSSTGVLNVPNYTLTGLGGEPAVTASNTVKQYYNGYKKFVALNSDSLAEGTTNQFYTNTRARGAISITTTGSSGAATYTSSTGVLNVPNYTLTGLGGEPTVTASNTAKQYYNGYKKFVALNSDSVTQGTTNLYSQWKTSGTNINYVATGASVSVGTTNASFTTPANTGSSIPVLGVDGTVNATNFTTAVQSLVDGATITWDLSRGANAVVTLGGAGRTLSVTNPKAGMYGSIIVKQDATGGRTITSLPAGSKVAGGSAGQPSLTVAANAVDMLTFFYDGSTFWWIVSSNFN</sequence>